<feature type="transmembrane region" description="Helical" evidence="11">
    <location>
        <begin position="941"/>
        <end position="958"/>
    </location>
</feature>
<evidence type="ECO:0000256" key="9">
    <source>
        <dbReference type="ARBA" id="ARBA00023136"/>
    </source>
</evidence>
<evidence type="ECO:0000256" key="8">
    <source>
        <dbReference type="ARBA" id="ARBA00023065"/>
    </source>
</evidence>
<feature type="transmembrane region" description="Helical" evidence="11">
    <location>
        <begin position="498"/>
        <end position="516"/>
    </location>
</feature>
<keyword evidence="6 11" id="KW-0812">Transmembrane</keyword>
<dbReference type="EMBL" id="JAKOGI010000147">
    <property type="protein sequence ID" value="KAJ8442060.1"/>
    <property type="molecule type" value="Genomic_DNA"/>
</dbReference>
<feature type="transmembrane region" description="Helical" evidence="11">
    <location>
        <begin position="1089"/>
        <end position="1108"/>
    </location>
</feature>
<feature type="transmembrane region" description="Helical" evidence="11">
    <location>
        <begin position="833"/>
        <end position="855"/>
    </location>
</feature>
<keyword evidence="9 11" id="KW-0472">Membrane</keyword>
<keyword evidence="8" id="KW-0406">Ion transport</keyword>
<feature type="transmembrane region" description="Helical" evidence="11">
    <location>
        <begin position="617"/>
        <end position="638"/>
    </location>
</feature>
<dbReference type="GO" id="GO:0005886">
    <property type="term" value="C:plasma membrane"/>
    <property type="evidence" value="ECO:0007669"/>
    <property type="project" value="UniProtKB-SubCell"/>
</dbReference>
<dbReference type="OrthoDB" id="1099at2759"/>
<comment type="subcellular location">
    <subcellularLocation>
        <location evidence="2">Cell membrane</location>
    </subcellularLocation>
    <subcellularLocation>
        <location evidence="1">Endomembrane system</location>
        <topology evidence="1">Multi-pass membrane protein</topology>
    </subcellularLocation>
</comment>
<feature type="transmembrane region" description="Helical" evidence="11">
    <location>
        <begin position="915"/>
        <end position="935"/>
    </location>
</feature>
<accession>A0A9Q1KFN1</accession>
<evidence type="ECO:0000256" key="10">
    <source>
        <dbReference type="SAM" id="MobiDB-lite"/>
    </source>
</evidence>
<evidence type="ECO:0000256" key="7">
    <source>
        <dbReference type="ARBA" id="ARBA00022989"/>
    </source>
</evidence>
<name>A0A9Q1KFN1_9CARY</name>
<feature type="region of interest" description="Disordered" evidence="10">
    <location>
        <begin position="1197"/>
        <end position="1220"/>
    </location>
</feature>
<dbReference type="FunFam" id="1.50.10.150:FF:000001">
    <property type="entry name" value="S-type anion channel SLAH3"/>
    <property type="match status" value="2"/>
</dbReference>
<proteinExistence type="inferred from homology"/>
<keyword evidence="4" id="KW-0813">Transport</keyword>
<feature type="compositionally biased region" description="Polar residues" evidence="10">
    <location>
        <begin position="199"/>
        <end position="218"/>
    </location>
</feature>
<feature type="region of interest" description="Disordered" evidence="10">
    <location>
        <begin position="273"/>
        <end position="293"/>
    </location>
</feature>
<feature type="transmembrane region" description="Helical" evidence="11">
    <location>
        <begin position="475"/>
        <end position="492"/>
    </location>
</feature>
<evidence type="ECO:0000313" key="12">
    <source>
        <dbReference type="EMBL" id="KAJ8442060.1"/>
    </source>
</evidence>
<organism evidence="12 13">
    <name type="scientific">Carnegiea gigantea</name>
    <dbReference type="NCBI Taxonomy" id="171969"/>
    <lineage>
        <taxon>Eukaryota</taxon>
        <taxon>Viridiplantae</taxon>
        <taxon>Streptophyta</taxon>
        <taxon>Embryophyta</taxon>
        <taxon>Tracheophyta</taxon>
        <taxon>Spermatophyta</taxon>
        <taxon>Magnoliopsida</taxon>
        <taxon>eudicotyledons</taxon>
        <taxon>Gunneridae</taxon>
        <taxon>Pentapetalae</taxon>
        <taxon>Caryophyllales</taxon>
        <taxon>Cactineae</taxon>
        <taxon>Cactaceae</taxon>
        <taxon>Cactoideae</taxon>
        <taxon>Echinocereeae</taxon>
        <taxon>Carnegiea</taxon>
    </lineage>
</organism>
<evidence type="ECO:0000256" key="11">
    <source>
        <dbReference type="SAM" id="Phobius"/>
    </source>
</evidence>
<evidence type="ECO:0000256" key="1">
    <source>
        <dbReference type="ARBA" id="ARBA00004127"/>
    </source>
</evidence>
<feature type="transmembrane region" description="Helical" evidence="11">
    <location>
        <begin position="559"/>
        <end position="578"/>
    </location>
</feature>
<dbReference type="InterPro" id="IPR004695">
    <property type="entry name" value="SLAC1/Mae1/Ssu1/TehA"/>
</dbReference>
<evidence type="ECO:0000256" key="5">
    <source>
        <dbReference type="ARBA" id="ARBA00022475"/>
    </source>
</evidence>
<feature type="transmembrane region" description="Helical" evidence="11">
    <location>
        <begin position="1063"/>
        <end position="1082"/>
    </location>
</feature>
<evidence type="ECO:0000256" key="6">
    <source>
        <dbReference type="ARBA" id="ARBA00022692"/>
    </source>
</evidence>
<reference evidence="12" key="1">
    <citation type="submission" date="2022-04" db="EMBL/GenBank/DDBJ databases">
        <title>Carnegiea gigantea Genome sequencing and assembly v2.</title>
        <authorList>
            <person name="Copetti D."/>
            <person name="Sanderson M.J."/>
            <person name="Burquez A."/>
            <person name="Wojciechowski M.F."/>
        </authorList>
    </citation>
    <scope>NUCLEOTIDE SEQUENCE</scope>
    <source>
        <strain evidence="12">SGP5-SGP5p</strain>
        <tissue evidence="12">Aerial part</tissue>
    </source>
</reference>
<comment type="similarity">
    <text evidence="3">Belongs to the SLAC1 S-type anion channel family.</text>
</comment>
<feature type="transmembrane region" description="Helical" evidence="11">
    <location>
        <begin position="875"/>
        <end position="894"/>
    </location>
</feature>
<feature type="region of interest" description="Disordered" evidence="10">
    <location>
        <begin position="199"/>
        <end position="253"/>
    </location>
</feature>
<dbReference type="AlphaFoldDB" id="A0A9Q1KFN1"/>
<keyword evidence="7 11" id="KW-1133">Transmembrane helix</keyword>
<comment type="caution">
    <text evidence="12">The sequence shown here is derived from an EMBL/GenBank/DDBJ whole genome shotgun (WGS) entry which is preliminary data.</text>
</comment>
<keyword evidence="5" id="KW-1003">Cell membrane</keyword>
<dbReference type="GO" id="GO:0006873">
    <property type="term" value="P:intracellular monoatomic ion homeostasis"/>
    <property type="evidence" value="ECO:0007669"/>
    <property type="project" value="InterPro"/>
</dbReference>
<evidence type="ECO:0000256" key="3">
    <source>
        <dbReference type="ARBA" id="ARBA00007808"/>
    </source>
</evidence>
<evidence type="ECO:0000256" key="2">
    <source>
        <dbReference type="ARBA" id="ARBA00004236"/>
    </source>
</evidence>
<feature type="transmembrane region" description="Helical" evidence="11">
    <location>
        <begin position="437"/>
        <end position="454"/>
    </location>
</feature>
<feature type="transmembrane region" description="Helical" evidence="11">
    <location>
        <begin position="1002"/>
        <end position="1020"/>
    </location>
</feature>
<dbReference type="GO" id="GO:0008308">
    <property type="term" value="F:voltage-gated monoatomic anion channel activity"/>
    <property type="evidence" value="ECO:0007669"/>
    <property type="project" value="InterPro"/>
</dbReference>
<protein>
    <submittedName>
        <fullName evidence="12">Uncharacterized protein</fullName>
    </submittedName>
</protein>
<dbReference type="Proteomes" id="UP001153076">
    <property type="component" value="Unassembled WGS sequence"/>
</dbReference>
<dbReference type="InterPro" id="IPR038665">
    <property type="entry name" value="Voltage-dep_anion_channel_sf"/>
</dbReference>
<gene>
    <name evidence="12" type="ORF">Cgig2_007898</name>
</gene>
<dbReference type="PANTHER" id="PTHR31269">
    <property type="entry name" value="S-TYPE ANION CHANNEL SLAH3"/>
    <property type="match status" value="1"/>
</dbReference>
<feature type="transmembrane region" description="Helical" evidence="11">
    <location>
        <begin position="585"/>
        <end position="605"/>
    </location>
</feature>
<evidence type="ECO:0000256" key="4">
    <source>
        <dbReference type="ARBA" id="ARBA00022448"/>
    </source>
</evidence>
<evidence type="ECO:0000313" key="13">
    <source>
        <dbReference type="Proteomes" id="UP001153076"/>
    </source>
</evidence>
<dbReference type="Pfam" id="PF03595">
    <property type="entry name" value="SLAC1"/>
    <property type="match status" value="2"/>
</dbReference>
<feature type="transmembrane region" description="Helical" evidence="11">
    <location>
        <begin position="411"/>
        <end position="431"/>
    </location>
</feature>
<feature type="transmembrane region" description="Helical" evidence="11">
    <location>
        <begin position="528"/>
        <end position="547"/>
    </location>
</feature>
<keyword evidence="13" id="KW-1185">Reference proteome</keyword>
<feature type="transmembrane region" description="Helical" evidence="11">
    <location>
        <begin position="371"/>
        <end position="390"/>
    </location>
</feature>
<feature type="transmembrane region" description="Helical" evidence="11">
    <location>
        <begin position="979"/>
        <end position="996"/>
    </location>
</feature>
<feature type="region of interest" description="Disordered" evidence="10">
    <location>
        <begin position="694"/>
        <end position="750"/>
    </location>
</feature>
<dbReference type="CDD" id="cd09323">
    <property type="entry name" value="TDT_SLAC1_like"/>
    <property type="match status" value="2"/>
</dbReference>
<sequence length="1220" mass="138199">MLEKTTSLPEEKCFYTLSWMKYSGRDRVKKKEYLPSLGSIYIFSDIHIPTNPNTRGSAILKEIIQETLASFIGFLDCIFSSHHHLSQIFVGCKIRACTQISVSEIRVFWVKIECEYAFYLADPGDFCRQLDFIMEIGEFPGFRKQNEEVLPSLLQIIDEVSGFDSIEQNDKVSISMPPTPSGQHSLNPKRVFFNEHAQQIPSTSPSETINTTSQTKFYSQPMPKGTVPYLMVANGINPPPQPNPQARSPQVDRLKDSRFDSFKTWSGKLERQLSQIRGKPVQPRPENRPNAEPEILPVDRYFDALEGPELDTLRPSEELMLPEDRKWPFLLRFQISSFGICLGVSSQAILWKTLATSLSTSFLNISLIVNLVLWSISVALVVIVTFIYALKLIFYFEAVRREYYHPIRVNFFFAPFIALLFLALGVPPSIAKTLPHALWYVLMIPFLCLELKIYGQWMSGGQRRLSKVANPSNHLSVVGNFVGALLGASMGLKEGPLFFFAVGLAHYMVLFVTLYQRLPTNETLPKELHPVFFLFVAAPSVASMAWAKIQGSFDYGARIAYFIALFLYFSLAVRINFFRGIRFSLTWWAYTFPMTGAAIAAIRYSNEAVTNWLTRSLAIILSAVATLTVTGLLVTTLLRAFVFRDLFPNDIAIAISDRAPKRHRKWPFHLRHGSSDTKEIEHYLKFVHSEGKDLESSSESSTKEASNVRDAHGRFHSQPMANGAPHGEAASGKSTPQHPQPCARNPQVDRLRDNRFDSFKTWSGKLERQLTRQLTTLRGKPMEPRGPRPEGRLNAEAEALPVDRYFDALQGPELDTLRPSEELMLPEDRRWPFLLRFQVSSFGICLGVSSQAILWKALATSASTSFLHVSLIVNLVLWSVSIALMLAITLIYALKLIFYFEAVRREYYHPIRVNFFFAPFIALLFLALGVPPSVAKTLPHALWYVLMIPFLCLELKIYGQWMSGGQRRLSRVANPSNHLSVVGNFVGALLGASMGLKEGPIFFFAVGLAHYTVLFVTLYQRLPTNETLPKDLHPVFFLFVAAPSVASMAWAKLQGSFDYGSRIAYFIGLFLYFSLAVRINFFRGFRFSLAWWAYTFPMTGAAIATIKYSDEVTSWVTRSLAIVLSGVAMLIVTCLLVTTLLHAFVFRSLFPNDIAIAISDRPPRPHNHRRWPFHLRHDTSENNEIEQYLKFINSNGKDLESSTESSEHQCKYGTNNEIEQ</sequence>
<dbReference type="Gene3D" id="1.50.10.150">
    <property type="entry name" value="Voltage-dependent anion channel"/>
    <property type="match status" value="2"/>
</dbReference>
<dbReference type="PANTHER" id="PTHR31269:SF2">
    <property type="entry name" value="S-TYPE ANION CHANNEL SLAH3"/>
    <property type="match status" value="1"/>
</dbReference>
<feature type="compositionally biased region" description="Basic and acidic residues" evidence="10">
    <location>
        <begin position="1197"/>
        <end position="1210"/>
    </location>
</feature>
<dbReference type="InterPro" id="IPR030183">
    <property type="entry name" value="SLAC/SLAH"/>
</dbReference>
<feature type="transmembrane region" description="Helical" evidence="11">
    <location>
        <begin position="329"/>
        <end position="351"/>
    </location>
</feature>
<feature type="transmembrane region" description="Helical" evidence="11">
    <location>
        <begin position="1032"/>
        <end position="1051"/>
    </location>
</feature>
<dbReference type="GO" id="GO:0012505">
    <property type="term" value="C:endomembrane system"/>
    <property type="evidence" value="ECO:0007669"/>
    <property type="project" value="UniProtKB-SubCell"/>
</dbReference>
<feature type="transmembrane region" description="Helical" evidence="11">
    <location>
        <begin position="1120"/>
        <end position="1146"/>
    </location>
</feature>